<dbReference type="PANTHER" id="PTHR30543">
    <property type="entry name" value="CHROMATE REDUCTASE"/>
    <property type="match status" value="1"/>
</dbReference>
<evidence type="ECO:0000259" key="1">
    <source>
        <dbReference type="Pfam" id="PF03358"/>
    </source>
</evidence>
<dbReference type="InterPro" id="IPR029039">
    <property type="entry name" value="Flavoprotein-like_sf"/>
</dbReference>
<gene>
    <name evidence="2" type="ORF">GCM10008942_37840</name>
</gene>
<dbReference type="PANTHER" id="PTHR30543:SF21">
    <property type="entry name" value="NAD(P)H-DEPENDENT FMN REDUCTASE LOT6"/>
    <property type="match status" value="1"/>
</dbReference>
<organism evidence="2 3">
    <name type="scientific">Rhizomicrobium electricum</name>
    <dbReference type="NCBI Taxonomy" id="480070"/>
    <lineage>
        <taxon>Bacteria</taxon>
        <taxon>Pseudomonadati</taxon>
        <taxon>Pseudomonadota</taxon>
        <taxon>Alphaproteobacteria</taxon>
        <taxon>Micropepsales</taxon>
        <taxon>Micropepsaceae</taxon>
        <taxon>Rhizomicrobium</taxon>
    </lineage>
</organism>
<protein>
    <submittedName>
        <fullName evidence="2">NADPH-dependent FMN reductase</fullName>
    </submittedName>
</protein>
<name>A0ABP3QE11_9PROT</name>
<sequence length="187" mass="20139">MSESFKVAVFVGSLRKDSLSRKYAAELARLAPPSLSFTTVEIGNLPYYDPDADNETAPKSWQHLRRQIKDADAVLFVTPEYNRSIPAALKNALDVASRPYGQGAWNGKPGLVVSVSPGGMGGYGAAQHLRQILSVVNVPVMAQPEAYIGNADKLLGSDGTVNNDATRKFLELVMTKFAAWIAANGSR</sequence>
<dbReference type="Pfam" id="PF03358">
    <property type="entry name" value="FMN_red"/>
    <property type="match status" value="1"/>
</dbReference>
<comment type="caution">
    <text evidence="2">The sequence shown here is derived from an EMBL/GenBank/DDBJ whole genome shotgun (WGS) entry which is preliminary data.</text>
</comment>
<dbReference type="InterPro" id="IPR050712">
    <property type="entry name" value="NAD(P)H-dep_reductase"/>
</dbReference>
<dbReference type="Gene3D" id="3.40.50.360">
    <property type="match status" value="1"/>
</dbReference>
<dbReference type="InterPro" id="IPR005025">
    <property type="entry name" value="FMN_Rdtase-like_dom"/>
</dbReference>
<dbReference type="SUPFAM" id="SSF52218">
    <property type="entry name" value="Flavoproteins"/>
    <property type="match status" value="1"/>
</dbReference>
<feature type="domain" description="NADPH-dependent FMN reductase-like" evidence="1">
    <location>
        <begin position="6"/>
        <end position="151"/>
    </location>
</feature>
<dbReference type="Proteomes" id="UP001499951">
    <property type="component" value="Unassembled WGS sequence"/>
</dbReference>
<keyword evidence="3" id="KW-1185">Reference proteome</keyword>
<reference evidence="3" key="1">
    <citation type="journal article" date="2019" name="Int. J. Syst. Evol. Microbiol.">
        <title>The Global Catalogue of Microorganisms (GCM) 10K type strain sequencing project: providing services to taxonomists for standard genome sequencing and annotation.</title>
        <authorList>
            <consortium name="The Broad Institute Genomics Platform"/>
            <consortium name="The Broad Institute Genome Sequencing Center for Infectious Disease"/>
            <person name="Wu L."/>
            <person name="Ma J."/>
        </authorList>
    </citation>
    <scope>NUCLEOTIDE SEQUENCE [LARGE SCALE GENOMIC DNA]</scope>
    <source>
        <strain evidence="3">JCM 15089</strain>
    </source>
</reference>
<dbReference type="RefSeq" id="WP_166929296.1">
    <property type="nucleotide sequence ID" value="NZ_BAAADD010000011.1"/>
</dbReference>
<proteinExistence type="predicted"/>
<evidence type="ECO:0000313" key="2">
    <source>
        <dbReference type="EMBL" id="GAA0585352.1"/>
    </source>
</evidence>
<accession>A0ABP3QE11</accession>
<dbReference type="EMBL" id="BAAADD010000011">
    <property type="protein sequence ID" value="GAA0585352.1"/>
    <property type="molecule type" value="Genomic_DNA"/>
</dbReference>
<evidence type="ECO:0000313" key="3">
    <source>
        <dbReference type="Proteomes" id="UP001499951"/>
    </source>
</evidence>